<evidence type="ECO:0000313" key="1">
    <source>
        <dbReference type="EMBL" id="SEJ76711.1"/>
    </source>
</evidence>
<dbReference type="EMBL" id="FNYD01000007">
    <property type="protein sequence ID" value="SEJ76711.1"/>
    <property type="molecule type" value="Genomic_DNA"/>
</dbReference>
<dbReference type="AlphaFoldDB" id="A0A1H7BGG8"/>
<protein>
    <recommendedName>
        <fullName evidence="3">Transcription elongation factor, GreA/GreB family</fullName>
    </recommendedName>
</protein>
<reference evidence="1 2" key="1">
    <citation type="submission" date="2016-10" db="EMBL/GenBank/DDBJ databases">
        <authorList>
            <person name="de Groot N.N."/>
        </authorList>
    </citation>
    <scope>NUCLEOTIDE SEQUENCE [LARGE SCALE GENOMIC DNA]</scope>
    <source>
        <strain evidence="1 2">DSM 29340</strain>
    </source>
</reference>
<proteinExistence type="predicted"/>
<dbReference type="RefSeq" id="WP_092367353.1">
    <property type="nucleotide sequence ID" value="NZ_BMGV01000007.1"/>
</dbReference>
<evidence type="ECO:0008006" key="3">
    <source>
        <dbReference type="Google" id="ProtNLM"/>
    </source>
</evidence>
<sequence>MSTKEDRAALKQAVHDKLLSLEEAELAAAIAHYRAYMADSRLDGREVHDKDDMVGSRENADLAAAFDAPVQAHHAKVDAIENTDFALTDTVEPGALVVLQNRSFIVCVSTARFEVNGTAYMGISPQSPIYQAMAGLKAGESFEHNGISFEIEDVL</sequence>
<evidence type="ECO:0000313" key="2">
    <source>
        <dbReference type="Proteomes" id="UP000199379"/>
    </source>
</evidence>
<organism evidence="1 2">
    <name type="scientific">Cribrihabitans marinus</name>
    <dbReference type="NCBI Taxonomy" id="1227549"/>
    <lineage>
        <taxon>Bacteria</taxon>
        <taxon>Pseudomonadati</taxon>
        <taxon>Pseudomonadota</taxon>
        <taxon>Alphaproteobacteria</taxon>
        <taxon>Rhodobacterales</taxon>
        <taxon>Paracoccaceae</taxon>
        <taxon>Cribrihabitans</taxon>
    </lineage>
</organism>
<gene>
    <name evidence="1" type="ORF">SAMN05444007_10740</name>
</gene>
<dbReference type="OrthoDB" id="8293772at2"/>
<dbReference type="STRING" id="1227549.SAMN05444007_10740"/>
<dbReference type="Proteomes" id="UP000199379">
    <property type="component" value="Unassembled WGS sequence"/>
</dbReference>
<name>A0A1H7BGG8_9RHOB</name>
<accession>A0A1H7BGG8</accession>
<keyword evidence="2" id="KW-1185">Reference proteome</keyword>